<keyword evidence="4" id="KW-1185">Reference proteome</keyword>
<feature type="domain" description="eCIS core" evidence="2">
    <location>
        <begin position="126"/>
        <end position="191"/>
    </location>
</feature>
<proteinExistence type="predicted"/>
<evidence type="ECO:0000313" key="3">
    <source>
        <dbReference type="EMBL" id="MEA5521401.1"/>
    </source>
</evidence>
<reference evidence="3 4" key="1">
    <citation type="submission" date="2023-12" db="EMBL/GenBank/DDBJ databases">
        <title>Baltic Sea Cyanobacteria.</title>
        <authorList>
            <person name="Delbaje E."/>
            <person name="Fewer D.P."/>
            <person name="Shishido T.K."/>
        </authorList>
    </citation>
    <scope>NUCLEOTIDE SEQUENCE [LARGE SCALE GENOMIC DNA]</scope>
    <source>
        <strain evidence="3 4">CCNP 1315</strain>
    </source>
</reference>
<dbReference type="Proteomes" id="UP001301728">
    <property type="component" value="Unassembled WGS sequence"/>
</dbReference>
<protein>
    <submittedName>
        <fullName evidence="3">DUF4157 domain-containing protein</fullName>
    </submittedName>
</protein>
<evidence type="ECO:0000256" key="1">
    <source>
        <dbReference type="SAM" id="MobiDB-lite"/>
    </source>
</evidence>
<dbReference type="RefSeq" id="WP_323306947.1">
    <property type="nucleotide sequence ID" value="NZ_JAYGHT010000132.1"/>
</dbReference>
<dbReference type="Pfam" id="PF13699">
    <property type="entry name" value="eCIS_core"/>
    <property type="match status" value="1"/>
</dbReference>
<feature type="compositionally biased region" description="Polar residues" evidence="1">
    <location>
        <begin position="38"/>
        <end position="53"/>
    </location>
</feature>
<organism evidence="3 4">
    <name type="scientific">Limnoraphis robusta CCNP1315</name>
    <dbReference type="NCBI Taxonomy" id="3110306"/>
    <lineage>
        <taxon>Bacteria</taxon>
        <taxon>Bacillati</taxon>
        <taxon>Cyanobacteriota</taxon>
        <taxon>Cyanophyceae</taxon>
        <taxon>Oscillatoriophycideae</taxon>
        <taxon>Oscillatoriales</taxon>
        <taxon>Sirenicapillariaceae</taxon>
        <taxon>Limnoraphis</taxon>
    </lineage>
</organism>
<feature type="region of interest" description="Disordered" evidence="1">
    <location>
        <begin position="1"/>
        <end position="87"/>
    </location>
</feature>
<evidence type="ECO:0000313" key="4">
    <source>
        <dbReference type="Proteomes" id="UP001301728"/>
    </source>
</evidence>
<feature type="compositionally biased region" description="Polar residues" evidence="1">
    <location>
        <begin position="8"/>
        <end position="19"/>
    </location>
</feature>
<dbReference type="InterPro" id="IPR025295">
    <property type="entry name" value="eCIS_core_dom"/>
</dbReference>
<name>A0ABU5U2I1_9CYAN</name>
<gene>
    <name evidence="3" type="ORF">VB854_20905</name>
</gene>
<comment type="caution">
    <text evidence="3">The sequence shown here is derived from an EMBL/GenBank/DDBJ whole genome shotgun (WGS) entry which is preliminary data.</text>
</comment>
<sequence length="429" mass="47996">MANMGKQYVSSRQGTNLGQRKSIFEPSKFPQPSPNITPSPETTDLSGYRQPQQGEMMANVMDSLSTSKSASPPNYITGKQLPAPKRQEREVNMASVNQLKVHPRQSNLSEKPIQKQEESIPNQTGLPDNLKAGIENLSGYSLDNVRVHYNSSKPAQLQALAYTQGTEIHVAPGQEKHLPHEAWHVVQQMQGRVKPTMQMKGVQVNDDQGLEREANVIGEKAKVSGDKKKRQTKVQLENQIGLIGLPDRLKSCQLMANIFNSNLPIQLVKQYTHLVIDKENVGLDTLRQSLNENGLQTAEHRNIRLSEGSEKLRHHQHVFMWDSSKKGIKGAIGIESRGGVVKVKIRMPGLSEPTWYSRGTLKGDNMGPLGGKSETGAWAYEGDIPRKYLFIEEMDNVAHPGFQDWYEGRGWPDDHAELALRRDGYTEIL</sequence>
<evidence type="ECO:0000259" key="2">
    <source>
        <dbReference type="Pfam" id="PF13699"/>
    </source>
</evidence>
<dbReference type="EMBL" id="JAYGHT010000132">
    <property type="protein sequence ID" value="MEA5521401.1"/>
    <property type="molecule type" value="Genomic_DNA"/>
</dbReference>
<feature type="compositionally biased region" description="Polar residues" evidence="1">
    <location>
        <begin position="62"/>
        <end position="74"/>
    </location>
</feature>
<feature type="region of interest" description="Disordered" evidence="1">
    <location>
        <begin position="103"/>
        <end position="127"/>
    </location>
</feature>
<accession>A0ABU5U2I1</accession>